<dbReference type="KEGG" id="jde:Jden_0028"/>
<dbReference type="STRING" id="471856.Jden_0028"/>
<evidence type="ECO:0000256" key="3">
    <source>
        <dbReference type="ARBA" id="ARBA00022679"/>
    </source>
</evidence>
<evidence type="ECO:0000256" key="1">
    <source>
        <dbReference type="ARBA" id="ARBA00021292"/>
    </source>
</evidence>
<sequence>MVRILHVTECYAGGVRDAIEMIADLTPENEHYLLYSGSDLSVNQSKRYVETVKLSSNKAIALLKIKSLVRKVDPDYVHAHSSWAGLYTRARKIEVPVIYQPHCFKFGEATRIQLISFLVKAIETLLAPRTLAYVVLSEQEKEYAQMLSTGVRCHFLPNATRLRTGESKGNGEIGIGRHVTMIGRICPQKDPLFFAKVAKYVISKNPEIKFQWIGDGDGRLRKNLEKAGVEVKGWKTKEGLASELMEPFLYFHSARYEGFPISLLDAINTGHRVVLRKIGAFKDLKLPQFDTEIECGEYILRIFRNQRGDGKETVETQRIIKEYSTDRQRLSLQQLYVHGKEGKR</sequence>
<dbReference type="GO" id="GO:0016757">
    <property type="term" value="F:glycosyltransferase activity"/>
    <property type="evidence" value="ECO:0007669"/>
    <property type="project" value="UniProtKB-KW"/>
</dbReference>
<dbReference type="InterPro" id="IPR050194">
    <property type="entry name" value="Glycosyltransferase_grp1"/>
</dbReference>
<dbReference type="EMBL" id="CP001706">
    <property type="protein sequence ID" value="ACV07707.1"/>
    <property type="molecule type" value="Genomic_DNA"/>
</dbReference>
<keyword evidence="3 5" id="KW-0808">Transferase</keyword>
<dbReference type="RefSeq" id="WP_012805812.1">
    <property type="nucleotide sequence ID" value="NC_013174.1"/>
</dbReference>
<evidence type="ECO:0000259" key="4">
    <source>
        <dbReference type="Pfam" id="PF13579"/>
    </source>
</evidence>
<evidence type="ECO:0000256" key="2">
    <source>
        <dbReference type="ARBA" id="ARBA00022676"/>
    </source>
</evidence>
<gene>
    <name evidence="5" type="ordered locus">Jden_0028</name>
</gene>
<proteinExistence type="predicted"/>
<protein>
    <recommendedName>
        <fullName evidence="1">D-inositol 3-phosphate glycosyltransferase</fullName>
    </recommendedName>
</protein>
<dbReference type="Proteomes" id="UP000000628">
    <property type="component" value="Chromosome"/>
</dbReference>
<keyword evidence="6" id="KW-1185">Reference proteome</keyword>
<evidence type="ECO:0000313" key="6">
    <source>
        <dbReference type="Proteomes" id="UP000000628"/>
    </source>
</evidence>
<dbReference type="SUPFAM" id="SSF53756">
    <property type="entry name" value="UDP-Glycosyltransferase/glycogen phosphorylase"/>
    <property type="match status" value="1"/>
</dbReference>
<dbReference type="GO" id="GO:1901137">
    <property type="term" value="P:carbohydrate derivative biosynthetic process"/>
    <property type="evidence" value="ECO:0007669"/>
    <property type="project" value="UniProtKB-ARBA"/>
</dbReference>
<dbReference type="PANTHER" id="PTHR45947">
    <property type="entry name" value="SULFOQUINOVOSYL TRANSFERASE SQD2"/>
    <property type="match status" value="1"/>
</dbReference>
<dbReference type="Gene3D" id="3.40.50.2000">
    <property type="entry name" value="Glycogen Phosphorylase B"/>
    <property type="match status" value="2"/>
</dbReference>
<dbReference type="eggNOG" id="COG0438">
    <property type="taxonomic scope" value="Bacteria"/>
</dbReference>
<name>C7R4T4_JONDD</name>
<keyword evidence="2" id="KW-0328">Glycosyltransferase</keyword>
<evidence type="ECO:0000313" key="5">
    <source>
        <dbReference type="EMBL" id="ACV07707.1"/>
    </source>
</evidence>
<dbReference type="Pfam" id="PF13692">
    <property type="entry name" value="Glyco_trans_1_4"/>
    <property type="match status" value="1"/>
</dbReference>
<dbReference type="PANTHER" id="PTHR45947:SF3">
    <property type="entry name" value="SULFOQUINOVOSYL TRANSFERASE SQD2"/>
    <property type="match status" value="1"/>
</dbReference>
<dbReference type="AlphaFoldDB" id="C7R4T4"/>
<dbReference type="Pfam" id="PF13579">
    <property type="entry name" value="Glyco_trans_4_4"/>
    <property type="match status" value="1"/>
</dbReference>
<organism evidence="5 6">
    <name type="scientific">Jonesia denitrificans (strain ATCC 14870 / DSM 20603 / BCRC 15368 / CIP 55.134 / JCM 11481 / NBRC 15587 / NCTC 10816 / Prevot 55134)</name>
    <name type="common">Listeria denitrificans</name>
    <dbReference type="NCBI Taxonomy" id="471856"/>
    <lineage>
        <taxon>Bacteria</taxon>
        <taxon>Bacillati</taxon>
        <taxon>Actinomycetota</taxon>
        <taxon>Actinomycetes</taxon>
        <taxon>Micrococcales</taxon>
        <taxon>Jonesiaceae</taxon>
        <taxon>Jonesia</taxon>
    </lineage>
</organism>
<dbReference type="CAZy" id="GT4">
    <property type="family name" value="Glycosyltransferase Family 4"/>
</dbReference>
<feature type="domain" description="Glycosyltransferase subfamily 4-like N-terminal" evidence="4">
    <location>
        <begin position="64"/>
        <end position="158"/>
    </location>
</feature>
<dbReference type="HOGENOM" id="CLU_009583_0_1_11"/>
<reference evidence="5 6" key="1">
    <citation type="journal article" date="2009" name="Stand. Genomic Sci.">
        <title>Complete genome sequence of Jonesia denitrificans type strain (Prevot 55134).</title>
        <authorList>
            <person name="Pukall R."/>
            <person name="Gehrich-Schroter G."/>
            <person name="Lapidus A."/>
            <person name="Nolan M."/>
            <person name="Glavina Del Rio T."/>
            <person name="Lucas S."/>
            <person name="Chen F."/>
            <person name="Tice H."/>
            <person name="Pitluck S."/>
            <person name="Cheng J.F."/>
            <person name="Copeland A."/>
            <person name="Saunders E."/>
            <person name="Brettin T."/>
            <person name="Detter J.C."/>
            <person name="Bruce D."/>
            <person name="Goodwin L."/>
            <person name="Pati A."/>
            <person name="Ivanova N."/>
            <person name="Mavromatis K."/>
            <person name="Ovchinnikova G."/>
            <person name="Chen A."/>
            <person name="Palaniappan K."/>
            <person name="Land M."/>
            <person name="Hauser L."/>
            <person name="Chang Y.J."/>
            <person name="Jeffries C.D."/>
            <person name="Chain P."/>
            <person name="Goker M."/>
            <person name="Bristow J."/>
            <person name="Eisen J.A."/>
            <person name="Markowitz V."/>
            <person name="Hugenholtz P."/>
            <person name="Kyrpides N.C."/>
            <person name="Klenk H.P."/>
            <person name="Han C."/>
        </authorList>
    </citation>
    <scope>NUCLEOTIDE SEQUENCE [LARGE SCALE GENOMIC DNA]</scope>
    <source>
        <strain evidence="6">ATCC 14870 / DSM 20603 / BCRC 15368 / CIP 55.134 / JCM 11481 / NBRC 15587 / NCTC 10816 / Prevot 55134</strain>
    </source>
</reference>
<dbReference type="OrthoDB" id="477186at2"/>
<accession>C7R4T4</accession>
<dbReference type="InterPro" id="IPR028098">
    <property type="entry name" value="Glyco_trans_4-like_N"/>
</dbReference>